<dbReference type="PROSITE" id="PS50110">
    <property type="entry name" value="RESPONSE_REGULATORY"/>
    <property type="match status" value="1"/>
</dbReference>
<dbReference type="Gene3D" id="3.40.50.2300">
    <property type="match status" value="1"/>
</dbReference>
<dbReference type="Proteomes" id="UP001197770">
    <property type="component" value="Unassembled WGS sequence"/>
</dbReference>
<dbReference type="InterPro" id="IPR011006">
    <property type="entry name" value="CheY-like_superfamily"/>
</dbReference>
<dbReference type="RefSeq" id="WP_228228981.1">
    <property type="nucleotide sequence ID" value="NZ_JAJGMW010000003.1"/>
</dbReference>
<dbReference type="EMBL" id="JAJGMW010000003">
    <property type="protein sequence ID" value="MCC4211884.1"/>
    <property type="molecule type" value="Genomic_DNA"/>
</dbReference>
<evidence type="ECO:0000259" key="2">
    <source>
        <dbReference type="PROSITE" id="PS50110"/>
    </source>
</evidence>
<name>A0ABS8GPM4_9FLAO</name>
<evidence type="ECO:0000313" key="3">
    <source>
        <dbReference type="EMBL" id="MCC4211884.1"/>
    </source>
</evidence>
<reference evidence="3 4" key="1">
    <citation type="submission" date="2021-11" db="EMBL/GenBank/DDBJ databases">
        <title>Seasonal and diel survey of microbial diversity of the Tyrrhenian coast.</title>
        <authorList>
            <person name="Gattoni G."/>
            <person name="Corral P."/>
        </authorList>
    </citation>
    <scope>NUCLEOTIDE SEQUENCE [LARGE SCALE GENOMIC DNA]</scope>
    <source>
        <strain evidence="3 4">Mr9</strain>
    </source>
</reference>
<accession>A0ABS8GPM4</accession>
<evidence type="ECO:0000256" key="1">
    <source>
        <dbReference type="PROSITE-ProRule" id="PRU00169"/>
    </source>
</evidence>
<evidence type="ECO:0000313" key="4">
    <source>
        <dbReference type="Proteomes" id="UP001197770"/>
    </source>
</evidence>
<keyword evidence="4" id="KW-1185">Reference proteome</keyword>
<feature type="modified residue" description="4-aspartylphosphate" evidence="1">
    <location>
        <position position="59"/>
    </location>
</feature>
<comment type="caution">
    <text evidence="3">The sequence shown here is derived from an EMBL/GenBank/DDBJ whole genome shotgun (WGS) entry which is preliminary data.</text>
</comment>
<feature type="domain" description="Response regulatory" evidence="2">
    <location>
        <begin position="4"/>
        <end position="132"/>
    </location>
</feature>
<gene>
    <name evidence="3" type="ORF">LLW17_04060</name>
</gene>
<dbReference type="SUPFAM" id="SSF52172">
    <property type="entry name" value="CheY-like"/>
    <property type="match status" value="1"/>
</dbReference>
<keyword evidence="1" id="KW-0597">Phosphoprotein</keyword>
<dbReference type="InterPro" id="IPR001789">
    <property type="entry name" value="Sig_transdc_resp-reg_receiver"/>
</dbReference>
<sequence>MFKKVLIAEDLVWNTQRFEQQLLEAGVEEIVITEYCDDAYLRYIKALKDEKPFDLLIADLSFKQDHRQQNLYSGDELIAAIRKLEEPLKVIVFSMEERLQRIRLLFDDQKINAYVFKSRRSLEDMAEALNAVHHGQRYISPQVAAALGSRENLDIEEYDILLLEAIAKGLSNREISERFKERTIKPNGISSIEKRLSKLRTDFKATNATHLIAVVKDLGLI</sequence>
<proteinExistence type="predicted"/>
<organism evidence="3 4">
    <name type="scientific">Leeuwenhoekiella parthenopeia</name>
    <dbReference type="NCBI Taxonomy" id="2890320"/>
    <lineage>
        <taxon>Bacteria</taxon>
        <taxon>Pseudomonadati</taxon>
        <taxon>Bacteroidota</taxon>
        <taxon>Flavobacteriia</taxon>
        <taxon>Flavobacteriales</taxon>
        <taxon>Flavobacteriaceae</taxon>
        <taxon>Leeuwenhoekiella</taxon>
    </lineage>
</organism>
<protein>
    <submittedName>
        <fullName evidence="3">Response regulator</fullName>
    </submittedName>
</protein>